<keyword evidence="6" id="KW-1185">Reference proteome</keyword>
<dbReference type="GO" id="GO:0033819">
    <property type="term" value="F:lipoyl(octanoyl) transferase activity"/>
    <property type="evidence" value="ECO:0007669"/>
    <property type="project" value="InterPro"/>
</dbReference>
<organism evidence="5 6">
    <name type="scientific">Novibacillus thermophilus</name>
    <dbReference type="NCBI Taxonomy" id="1471761"/>
    <lineage>
        <taxon>Bacteria</taxon>
        <taxon>Bacillati</taxon>
        <taxon>Bacillota</taxon>
        <taxon>Bacilli</taxon>
        <taxon>Bacillales</taxon>
        <taxon>Thermoactinomycetaceae</taxon>
        <taxon>Novibacillus</taxon>
    </lineage>
</organism>
<dbReference type="CDD" id="cd16443">
    <property type="entry name" value="LplA"/>
    <property type="match status" value="1"/>
</dbReference>
<dbReference type="RefSeq" id="WP_077719131.1">
    <property type="nucleotide sequence ID" value="NZ_CP019699.1"/>
</dbReference>
<evidence type="ECO:0000313" key="6">
    <source>
        <dbReference type="Proteomes" id="UP000188603"/>
    </source>
</evidence>
<dbReference type="STRING" id="1471761.B0W44_05445"/>
<comment type="function">
    <text evidence="3">Catalyzes the amidotransfer (transamidation) of the octanoyl moiety from octanoyl-GcvH to the lipoyl domain of the E2 subunit of lipoate-dependent enzymes.</text>
</comment>
<name>A0A1U9K5J4_9BACL</name>
<feature type="domain" description="BPL/LPL catalytic" evidence="4">
    <location>
        <begin position="44"/>
        <end position="230"/>
    </location>
</feature>
<comment type="similarity">
    <text evidence="3">Belongs to the octanoyltransferase LipL family.</text>
</comment>
<dbReference type="Gene3D" id="3.30.930.10">
    <property type="entry name" value="Bira Bifunctional Protein, Domain 2"/>
    <property type="match status" value="1"/>
</dbReference>
<comment type="catalytic activity">
    <reaction evidence="3">
        <text>N(6)-octanoyl-L-lysyl-[glycine-cleavage complex H protein] + L-lysyl-[lipoyl-carrier protein] = N(6)-octanoyl-L-lysyl-[lipoyl-carrier protein] + L-lysyl-[glycine-cleavage complex H protein]</text>
        <dbReference type="Rhea" id="RHEA:20213"/>
        <dbReference type="Rhea" id="RHEA-COMP:10500"/>
        <dbReference type="Rhea" id="RHEA-COMP:10501"/>
        <dbReference type="Rhea" id="RHEA-COMP:10503"/>
        <dbReference type="Rhea" id="RHEA-COMP:10504"/>
        <dbReference type="ChEBI" id="CHEBI:29969"/>
        <dbReference type="ChEBI" id="CHEBI:78809"/>
        <dbReference type="EC" id="2.3.1.204"/>
    </reaction>
</comment>
<dbReference type="KEGG" id="ntr:B0W44_05445"/>
<sequence length="290" mass="32861">MNREPTHLNQKVWRILDQRGHESALDAIDSFAMDDTLCASVGGKLSPPTARLWVHRDTVVLGIQDTRLPFIAEGLNYLEAKGYRVIVRNSGGLAVVLDEGVLNISLVMPVDRPFADIDDGFEAMRQLVEELLHPYVRHIAVGEVEGSYCPGRYDLSIRGVKFAGISQRRTKGGMAVQVFLLVSGSGRRRAEVLKQFYQLAGAAQEPRGKLFPSINPETMASLTELLSIGMNTDMLKQRLVEVLQNRSSRIITTSRFPFEEERFQLNRRRMVERNEKSLYKFDKIKREMPL</sequence>
<gene>
    <name evidence="3" type="primary">lipL</name>
    <name evidence="5" type="ORF">B0W44_05445</name>
</gene>
<dbReference type="PANTHER" id="PTHR43679:SF2">
    <property type="entry name" value="OCTANOYL-[GCVH]:PROTEIN N-OCTANOYLTRANSFERASE"/>
    <property type="match status" value="1"/>
</dbReference>
<comment type="pathway">
    <text evidence="3">Protein modification; protein lipoylation via endogenous pathway; protein N(6)-(lipoyl)lysine from octanoyl-[acyl-carrier-protein].</text>
</comment>
<dbReference type="InterPro" id="IPR004143">
    <property type="entry name" value="BPL_LPL_catalytic"/>
</dbReference>
<comment type="miscellaneous">
    <text evidence="3">The reaction proceeds via a thioester-linked acyl-enzyme intermediate.</text>
</comment>
<dbReference type="OrthoDB" id="2080934at2"/>
<dbReference type="Pfam" id="PF21948">
    <property type="entry name" value="LplA-B_cat"/>
    <property type="match status" value="1"/>
</dbReference>
<evidence type="ECO:0000256" key="1">
    <source>
        <dbReference type="ARBA" id="ARBA00022679"/>
    </source>
</evidence>
<dbReference type="EC" id="2.3.1.204" evidence="3"/>
<dbReference type="InterPro" id="IPR045864">
    <property type="entry name" value="aa-tRNA-synth_II/BPL/LPL"/>
</dbReference>
<reference evidence="5 6" key="1">
    <citation type="journal article" date="2015" name="Int. J. Syst. Evol. Microbiol.">
        <title>Novibacillus thermophilus gen. nov., sp. nov., a Gram-staining-negative and moderately thermophilic member of the family Thermoactinomycetaceae.</title>
        <authorList>
            <person name="Yang G."/>
            <person name="Chen J."/>
            <person name="Zhou S."/>
        </authorList>
    </citation>
    <scope>NUCLEOTIDE SEQUENCE [LARGE SCALE GENOMIC DNA]</scope>
    <source>
        <strain evidence="5 6">SG-1</strain>
    </source>
</reference>
<dbReference type="Proteomes" id="UP000188603">
    <property type="component" value="Chromosome"/>
</dbReference>
<dbReference type="InterPro" id="IPR024897">
    <property type="entry name" value="LipL"/>
</dbReference>
<evidence type="ECO:0000256" key="2">
    <source>
        <dbReference type="ARBA" id="ARBA00023315"/>
    </source>
</evidence>
<dbReference type="GO" id="GO:0009107">
    <property type="term" value="P:lipoate biosynthetic process"/>
    <property type="evidence" value="ECO:0007669"/>
    <property type="project" value="UniProtKB-UniRule"/>
</dbReference>
<dbReference type="GO" id="GO:0009249">
    <property type="term" value="P:protein lipoylation"/>
    <property type="evidence" value="ECO:0007669"/>
    <property type="project" value="UniProtKB-UniRule"/>
</dbReference>
<keyword evidence="1 3" id="KW-0808">Transferase</keyword>
<dbReference type="HAMAP" id="MF_02119">
    <property type="entry name" value="LipL"/>
    <property type="match status" value="1"/>
</dbReference>
<dbReference type="EMBL" id="CP019699">
    <property type="protein sequence ID" value="AQS55311.1"/>
    <property type="molecule type" value="Genomic_DNA"/>
</dbReference>
<dbReference type="PANTHER" id="PTHR43679">
    <property type="entry name" value="OCTANOYLTRANSFERASE LIPM-RELATED"/>
    <property type="match status" value="1"/>
</dbReference>
<accession>A0A1U9K5J4</accession>
<feature type="active site" description="Acyl-thioester intermediate" evidence="3">
    <location>
        <position position="149"/>
    </location>
</feature>
<keyword evidence="2 3" id="KW-0012">Acyltransferase</keyword>
<protein>
    <recommendedName>
        <fullName evidence="3">Octanoyl-[GcvH]:protein N-octanoyltransferase</fullName>
        <ecNumber evidence="3">2.3.1.204</ecNumber>
    </recommendedName>
    <alternativeName>
        <fullName evidence="3">Octanoyl-[GcvH]:E2 amidotransferase</fullName>
    </alternativeName>
</protein>
<evidence type="ECO:0000259" key="4">
    <source>
        <dbReference type="PROSITE" id="PS51733"/>
    </source>
</evidence>
<dbReference type="PROSITE" id="PS51733">
    <property type="entry name" value="BPL_LPL_CATALYTIC"/>
    <property type="match status" value="1"/>
</dbReference>
<dbReference type="AlphaFoldDB" id="A0A1U9K5J4"/>
<evidence type="ECO:0000313" key="5">
    <source>
        <dbReference type="EMBL" id="AQS55311.1"/>
    </source>
</evidence>
<feature type="site" description="Lowers pKa of active site Cys" evidence="3">
    <location>
        <position position="161"/>
    </location>
</feature>
<dbReference type="SUPFAM" id="SSF55681">
    <property type="entry name" value="Class II aaRS and biotin synthetases"/>
    <property type="match status" value="1"/>
</dbReference>
<proteinExistence type="inferred from homology"/>
<dbReference type="InterPro" id="IPR050664">
    <property type="entry name" value="Octanoyltrans_LipM/LipL"/>
</dbReference>
<evidence type="ECO:0000256" key="3">
    <source>
        <dbReference type="HAMAP-Rule" id="MF_02119"/>
    </source>
</evidence>